<comment type="caution">
    <text evidence="5">The sequence shown here is derived from an EMBL/GenBank/DDBJ whole genome shotgun (WGS) entry which is preliminary data.</text>
</comment>
<evidence type="ECO:0000256" key="2">
    <source>
        <dbReference type="SAM" id="MobiDB-lite"/>
    </source>
</evidence>
<evidence type="ECO:0000259" key="4">
    <source>
        <dbReference type="PROSITE" id="PS51670"/>
    </source>
</evidence>
<feature type="chain" id="PRO_5042819175" description="ShKT domain-containing protein" evidence="3">
    <location>
        <begin position="23"/>
        <end position="711"/>
    </location>
</feature>
<keyword evidence="6" id="KW-1185">Reference proteome</keyword>
<dbReference type="PANTHER" id="PTHR21724">
    <property type="entry name" value="SHKT DOMAIN-CONTAINING PROTEIN"/>
    <property type="match status" value="1"/>
</dbReference>
<gene>
    <name evidence="5" type="ORF">V1264_009193</name>
</gene>
<feature type="region of interest" description="Disordered" evidence="2">
    <location>
        <begin position="193"/>
        <end position="215"/>
    </location>
</feature>
<feature type="domain" description="ShKT" evidence="4">
    <location>
        <begin position="153"/>
        <end position="187"/>
    </location>
</feature>
<dbReference type="SMART" id="SM00254">
    <property type="entry name" value="ShKT"/>
    <property type="match status" value="10"/>
</dbReference>
<feature type="signal peptide" evidence="3">
    <location>
        <begin position="1"/>
        <end position="22"/>
    </location>
</feature>
<dbReference type="Proteomes" id="UP001374579">
    <property type="component" value="Unassembled WGS sequence"/>
</dbReference>
<feature type="disulfide bond" evidence="1">
    <location>
        <begin position="641"/>
        <end position="654"/>
    </location>
</feature>
<keyword evidence="1" id="KW-1015">Disulfide bond</keyword>
<feature type="domain" description="ShKT" evidence="4">
    <location>
        <begin position="626"/>
        <end position="657"/>
    </location>
</feature>
<feature type="compositionally biased region" description="Low complexity" evidence="2">
    <location>
        <begin position="525"/>
        <end position="536"/>
    </location>
</feature>
<sequence length="711" mass="74531">MRGLEAVSICAVLMCCSPLAAGVKVDCSLAEKPSVCTGTFCEDSGDPELALTLCPRFCGYCNLSNSVDCSIPDRKEICEGNFCTENDKDLAEGLCPHQCGYCNATAATPTCKDHLVNGLQCSDIPSVCSDSYGQELCPLYCNHCSQPPGSVECKDHITHHLSCADLPSLCSDAYYGKRLCPKSCNLCHSSQSTPTAQSQTTQPPSAAVTTSSPVMPTTTLGPLDDTCVDHIGNGVACSNILNICNDIYGRILCQRTCNICVPRPGSTSPPVVAQPPGSCVDHVIGHLTCAQLPHVCNDSLAKVFCPRHCHVCGTTPTTTAASTGDCSDNVINGLNCQEIPDVCKNIYGVLACRKNCGRCNSTSTVTPPPSDVTAAPGSCVDRVGNGVKCSELHGVCEDTQLIGPNILCLAYCGTCVPDSTTPSSACRDNIGEGETCANFTDICLKPFAAQVCPHFCGLCGTATTSPPATTAATTTSCLNHVGDGLSCGQLIRETPDFCQGAYAMLVCPRACNRCVTTTLLTTQSSTTTTTTTTTTPTTPPTNPSTTPTVMTSTTTDVTTTSAQPCLDKQLAGVSCADLYPTFGVDVCNDANGRKSCPVFCGLCPTSPTAPATTDANCKPINGSADCEDRAEFAVCNLHRFCEDPYAQVVCRKTCDLCDRGCEDRLITAGSSCNDLYGPGKPILTLDDLCNDELGAKVCEKTCNCKNYCKNP</sequence>
<evidence type="ECO:0000256" key="3">
    <source>
        <dbReference type="SAM" id="SignalP"/>
    </source>
</evidence>
<comment type="caution">
    <text evidence="1">Lacks conserved residue(s) required for the propagation of feature annotation.</text>
</comment>
<reference evidence="5 6" key="1">
    <citation type="submission" date="2024-02" db="EMBL/GenBank/DDBJ databases">
        <title>Chromosome-scale genome assembly of the rough periwinkle Littorina saxatilis.</title>
        <authorList>
            <person name="De Jode A."/>
            <person name="Faria R."/>
            <person name="Formenti G."/>
            <person name="Sims Y."/>
            <person name="Smith T.P."/>
            <person name="Tracey A."/>
            <person name="Wood J.M.D."/>
            <person name="Zagrodzka Z.B."/>
            <person name="Johannesson K."/>
            <person name="Butlin R.K."/>
            <person name="Leder E.H."/>
        </authorList>
    </citation>
    <scope>NUCLEOTIDE SEQUENCE [LARGE SCALE GENOMIC DNA]</scope>
    <source>
        <strain evidence="5">Snail1</strain>
        <tissue evidence="5">Muscle</tissue>
    </source>
</reference>
<dbReference type="EMBL" id="JBAMIC010000022">
    <property type="protein sequence ID" value="KAK7091527.1"/>
    <property type="molecule type" value="Genomic_DNA"/>
</dbReference>
<feature type="disulfide bond" evidence="1">
    <location>
        <begin position="153"/>
        <end position="187"/>
    </location>
</feature>
<evidence type="ECO:0000256" key="1">
    <source>
        <dbReference type="PROSITE-ProRule" id="PRU01005"/>
    </source>
</evidence>
<dbReference type="InterPro" id="IPR003582">
    <property type="entry name" value="ShKT_dom"/>
</dbReference>
<feature type="compositionally biased region" description="Low complexity" evidence="2">
    <location>
        <begin position="543"/>
        <end position="552"/>
    </location>
</feature>
<organism evidence="5 6">
    <name type="scientific">Littorina saxatilis</name>
    <dbReference type="NCBI Taxonomy" id="31220"/>
    <lineage>
        <taxon>Eukaryota</taxon>
        <taxon>Metazoa</taxon>
        <taxon>Spiralia</taxon>
        <taxon>Lophotrochozoa</taxon>
        <taxon>Mollusca</taxon>
        <taxon>Gastropoda</taxon>
        <taxon>Caenogastropoda</taxon>
        <taxon>Littorinimorpha</taxon>
        <taxon>Littorinoidea</taxon>
        <taxon>Littorinidae</taxon>
        <taxon>Littorina</taxon>
    </lineage>
</organism>
<protein>
    <recommendedName>
        <fullName evidence="4">ShKT domain-containing protein</fullName>
    </recommendedName>
</protein>
<keyword evidence="3" id="KW-0732">Signal</keyword>
<evidence type="ECO:0000313" key="5">
    <source>
        <dbReference type="EMBL" id="KAK7091527.1"/>
    </source>
</evidence>
<accession>A0AAN9AR76</accession>
<dbReference type="PROSITE" id="PS51670">
    <property type="entry name" value="SHKT"/>
    <property type="match status" value="2"/>
</dbReference>
<dbReference type="PANTHER" id="PTHR21724:SF109">
    <property type="entry name" value="SHKT DOMAIN-CONTAINING PROTEIN"/>
    <property type="match status" value="1"/>
</dbReference>
<feature type="region of interest" description="Disordered" evidence="2">
    <location>
        <begin position="525"/>
        <end position="552"/>
    </location>
</feature>
<dbReference type="AlphaFoldDB" id="A0AAN9AR76"/>
<name>A0AAN9AR76_9CAEN</name>
<evidence type="ECO:0000313" key="6">
    <source>
        <dbReference type="Proteomes" id="UP001374579"/>
    </source>
</evidence>
<proteinExistence type="predicted"/>